<sequence>MGKDSSDEERAPKRAKVEEPDKPDATPEEDPIPILAQRRIEEYFETPSPNQSRSSLGGTTKKRKHSLITTNNTSTPKIKSGALWSKNKDDLLKTLTELKAELSQLRIQKVTSSGTKLNRIHDLRKSIARVLTIVNLKQRSQLRLFYKNKKYLPLDLRPKQTRAIRRRLSPEEKSQTLEKTKKRQTHFPQRKYAVKATA</sequence>
<evidence type="ECO:0000256" key="1">
    <source>
        <dbReference type="ARBA" id="ARBA00009254"/>
    </source>
</evidence>
<dbReference type="HOGENOM" id="CLU_1378124_0_0_1"/>
<comment type="similarity">
    <text evidence="1">Belongs to the universal ribosomal protein uL29 family.</text>
</comment>
<dbReference type="GO" id="GO:0030684">
    <property type="term" value="C:preribosome"/>
    <property type="evidence" value="ECO:0007669"/>
    <property type="project" value="UniProtKB-ARBA"/>
</dbReference>
<organism evidence="5 6">
    <name type="scientific">Eutypa lata (strain UCR-EL1)</name>
    <name type="common">Grapevine dieback disease fungus</name>
    <name type="synonym">Eutypa armeniacae</name>
    <dbReference type="NCBI Taxonomy" id="1287681"/>
    <lineage>
        <taxon>Eukaryota</taxon>
        <taxon>Fungi</taxon>
        <taxon>Dikarya</taxon>
        <taxon>Ascomycota</taxon>
        <taxon>Pezizomycotina</taxon>
        <taxon>Sordariomycetes</taxon>
        <taxon>Xylariomycetidae</taxon>
        <taxon>Xylariales</taxon>
        <taxon>Diatrypaceae</taxon>
        <taxon>Eutypa</taxon>
    </lineage>
</organism>
<dbReference type="OrthoDB" id="528635at2759"/>
<feature type="compositionally biased region" description="Basic and acidic residues" evidence="4">
    <location>
        <begin position="168"/>
        <end position="179"/>
    </location>
</feature>
<dbReference type="PANTHER" id="PTHR45722:SF2">
    <property type="entry name" value="LARGE RIBOSOMAL SUBUNIT PROTEIN UL29-RELATED"/>
    <property type="match status" value="1"/>
</dbReference>
<dbReference type="GO" id="GO:0022625">
    <property type="term" value="C:cytosolic large ribosomal subunit"/>
    <property type="evidence" value="ECO:0007669"/>
    <property type="project" value="InterPro"/>
</dbReference>
<dbReference type="NCBIfam" id="TIGR00012">
    <property type="entry name" value="L29"/>
    <property type="match status" value="1"/>
</dbReference>
<dbReference type="InterPro" id="IPR036049">
    <property type="entry name" value="Ribosomal_uL29_sf"/>
</dbReference>
<dbReference type="Pfam" id="PF00831">
    <property type="entry name" value="Ribosomal_L29"/>
    <property type="match status" value="1"/>
</dbReference>
<dbReference type="FunFam" id="6.10.250.3450:FF:000001">
    <property type="entry name" value="60S ribosomal protein L35"/>
    <property type="match status" value="1"/>
</dbReference>
<dbReference type="GO" id="GO:0000463">
    <property type="term" value="P:maturation of LSU-rRNA from tricistronic rRNA transcript (SSU-rRNA, 5.8S rRNA, LSU-rRNA)"/>
    <property type="evidence" value="ECO:0007669"/>
    <property type="project" value="InterPro"/>
</dbReference>
<dbReference type="InterPro" id="IPR045059">
    <property type="entry name" value="Ribosomal_uL29_euk"/>
</dbReference>
<feature type="region of interest" description="Disordered" evidence="4">
    <location>
        <begin position="163"/>
        <end position="198"/>
    </location>
</feature>
<dbReference type="SUPFAM" id="SSF46561">
    <property type="entry name" value="Ribosomal protein L29 (L29p)"/>
    <property type="match status" value="1"/>
</dbReference>
<feature type="compositionally biased region" description="Polar residues" evidence="4">
    <location>
        <begin position="47"/>
        <end position="58"/>
    </location>
</feature>
<dbReference type="Gene3D" id="6.10.250.3450">
    <property type="match status" value="1"/>
</dbReference>
<feature type="compositionally biased region" description="Basic and acidic residues" evidence="4">
    <location>
        <begin position="1"/>
        <end position="25"/>
    </location>
</feature>
<dbReference type="CDD" id="cd00427">
    <property type="entry name" value="Ribosomal_L29_HIP"/>
    <property type="match status" value="1"/>
</dbReference>
<evidence type="ECO:0000256" key="4">
    <source>
        <dbReference type="SAM" id="MobiDB-lite"/>
    </source>
</evidence>
<dbReference type="GO" id="GO:0003735">
    <property type="term" value="F:structural constituent of ribosome"/>
    <property type="evidence" value="ECO:0007669"/>
    <property type="project" value="InterPro"/>
</dbReference>
<protein>
    <submittedName>
        <fullName evidence="5">Putative 60s ribosomal protein l35 protein</fullName>
    </submittedName>
</protein>
<dbReference type="KEGG" id="ela:UCREL1_11518"/>
<dbReference type="HAMAP" id="MF_00374">
    <property type="entry name" value="Ribosomal_uL29"/>
    <property type="match status" value="1"/>
</dbReference>
<accession>M7SBM4</accession>
<dbReference type="STRING" id="1287681.M7SBM4"/>
<proteinExistence type="inferred from homology"/>
<evidence type="ECO:0000256" key="2">
    <source>
        <dbReference type="ARBA" id="ARBA00022980"/>
    </source>
</evidence>
<feature type="compositionally biased region" description="Basic residues" evidence="4">
    <location>
        <begin position="180"/>
        <end position="198"/>
    </location>
</feature>
<dbReference type="InterPro" id="IPR001854">
    <property type="entry name" value="Ribosomal_uL29"/>
</dbReference>
<name>M7SBM4_EUTLA</name>
<reference evidence="6" key="1">
    <citation type="journal article" date="2013" name="Genome Announc.">
        <title>Draft genome sequence of the grapevine dieback fungus Eutypa lata UCR-EL1.</title>
        <authorList>
            <person name="Blanco-Ulate B."/>
            <person name="Rolshausen P.E."/>
            <person name="Cantu D."/>
        </authorList>
    </citation>
    <scope>NUCLEOTIDE SEQUENCE [LARGE SCALE GENOMIC DNA]</scope>
    <source>
        <strain evidence="6">UCR-EL1</strain>
    </source>
</reference>
<dbReference type="AlphaFoldDB" id="M7SBM4"/>
<dbReference type="Gene3D" id="1.10.287.310">
    <property type="match status" value="1"/>
</dbReference>
<dbReference type="PANTHER" id="PTHR45722">
    <property type="entry name" value="60S RIBOSOMAL PROTEIN L35"/>
    <property type="match status" value="1"/>
</dbReference>
<evidence type="ECO:0000313" key="6">
    <source>
        <dbReference type="Proteomes" id="UP000012174"/>
    </source>
</evidence>
<feature type="region of interest" description="Disordered" evidence="4">
    <location>
        <begin position="1"/>
        <end position="74"/>
    </location>
</feature>
<keyword evidence="3" id="KW-0687">Ribonucleoprotein</keyword>
<dbReference type="EMBL" id="KB707585">
    <property type="protein sequence ID" value="EMR61552.1"/>
    <property type="molecule type" value="Genomic_DNA"/>
</dbReference>
<dbReference type="GO" id="GO:0003729">
    <property type="term" value="F:mRNA binding"/>
    <property type="evidence" value="ECO:0007669"/>
    <property type="project" value="TreeGrafter"/>
</dbReference>
<dbReference type="GO" id="GO:0006412">
    <property type="term" value="P:translation"/>
    <property type="evidence" value="ECO:0007669"/>
    <property type="project" value="InterPro"/>
</dbReference>
<dbReference type="Proteomes" id="UP000012174">
    <property type="component" value="Unassembled WGS sequence"/>
</dbReference>
<evidence type="ECO:0000313" key="5">
    <source>
        <dbReference type="EMBL" id="EMR61552.1"/>
    </source>
</evidence>
<evidence type="ECO:0000256" key="3">
    <source>
        <dbReference type="ARBA" id="ARBA00023274"/>
    </source>
</evidence>
<gene>
    <name evidence="5" type="ORF">UCREL1_11518</name>
</gene>
<dbReference type="eggNOG" id="KOG3436">
    <property type="taxonomic scope" value="Eukaryota"/>
</dbReference>
<keyword evidence="2 5" id="KW-0689">Ribosomal protein</keyword>
<dbReference type="FunFam" id="1.10.287.310:FF:000002">
    <property type="entry name" value="60S ribosomal protein L35"/>
    <property type="match status" value="1"/>
</dbReference>
<keyword evidence="6" id="KW-1185">Reference proteome</keyword>